<gene>
    <name evidence="10" type="ORF">AK830_g1559</name>
</gene>
<dbReference type="OrthoDB" id="6475849at2759"/>
<proteinExistence type="predicted"/>
<keyword evidence="5" id="KW-0862">Zinc</keyword>
<evidence type="ECO:0000256" key="7">
    <source>
        <dbReference type="SAM" id="SignalP"/>
    </source>
</evidence>
<dbReference type="GO" id="GO:0004222">
    <property type="term" value="F:metalloendopeptidase activity"/>
    <property type="evidence" value="ECO:0007669"/>
    <property type="project" value="InterPro"/>
</dbReference>
<dbReference type="InterPro" id="IPR024079">
    <property type="entry name" value="MetalloPept_cat_dom_sf"/>
</dbReference>
<dbReference type="GO" id="GO:0046872">
    <property type="term" value="F:metal ion binding"/>
    <property type="evidence" value="ECO:0007669"/>
    <property type="project" value="UniProtKB-KW"/>
</dbReference>
<dbReference type="Gene3D" id="1.10.1380.10">
    <property type="entry name" value="Neutral endopeptidase , domain2"/>
    <property type="match status" value="1"/>
</dbReference>
<evidence type="ECO:0008006" key="12">
    <source>
        <dbReference type="Google" id="ProtNLM"/>
    </source>
</evidence>
<evidence type="ECO:0000256" key="3">
    <source>
        <dbReference type="ARBA" id="ARBA00022723"/>
    </source>
</evidence>
<feature type="domain" description="Peptidase M13 C-terminal" evidence="8">
    <location>
        <begin position="557"/>
        <end position="753"/>
    </location>
</feature>
<evidence type="ECO:0000313" key="11">
    <source>
        <dbReference type="Proteomes" id="UP000050424"/>
    </source>
</evidence>
<reference evidence="10 11" key="1">
    <citation type="submission" date="2015-09" db="EMBL/GenBank/DDBJ databases">
        <title>Draft genome of a European isolate of the apple canker pathogen Neonectria ditissima.</title>
        <authorList>
            <person name="Gomez-Cortecero A."/>
            <person name="Harrison R.J."/>
            <person name="Armitage A.D."/>
        </authorList>
    </citation>
    <scope>NUCLEOTIDE SEQUENCE [LARGE SCALE GENOMIC DNA]</scope>
    <source>
        <strain evidence="10 11">R09/05</strain>
    </source>
</reference>
<feature type="domain" description="Peptidase M13 N-terminal" evidence="9">
    <location>
        <begin position="61"/>
        <end position="485"/>
    </location>
</feature>
<sequence>MLGKALIRAMPVASLLALGCEGAPGLPSVYRGREVCSTKACTKMAGDIRQAMTKKGEEVDPCEDWNEFVCGSYDKQNFFTGATQSMNLRDGQEEITMFSHMNDRVLPLFSPILGNPWRPALNQPPPKGADKETFLTMREYFSTCMNEQILTQAGHEPVRKITRKIQDAYKRYESRSLEDKESNPEPMLNATLPVDFLDRDIIRNVTREMSKYQIWAFAQFAPQQSVFNSSEMTVGVVPYITKGLLWKDIWHDDWFAYKYRNIIAGFLKSAYKDQWRAHDYKDLAKQVYELELDILNIGPPLEAFRNIKENTVRLSVQEFEELAPDLMLSAVIKDQPSPKDRPPLKNLEVMFPDYWEDMQRTLGKTSKAALRAYFIWQTFLQTHELMESDQAFQYRGLLRKLDGTRDVVDRRPMCTQRTYKHFGYMLALSVMGTGFETKREAKVVALFEDIKDQYIKMFNETPWMDPQSKKGAMEKAVKMNVMTGFQKGDPFQLNWNEVNKYYEGVEVSAKNGSYTKWTHADDYLRLQSWYVKKAWSQELYKPPNKNKWKVNALDMKTYYSPEQNSVIVPAALMRHPLLTDELPSFFNYAALGTMMSTEMAHAFDKVGGGLSANGTVSNWMTKEDVGQFDAREQCFADKYDEYNVTDVFPLNGKQFAGEALADTHGIDMAYLAWKARFDPRKEKILPGLFEFSDDHMFFVIRSTFHCSKMRRQLPRLQAGSGVTLPRTIDTWAPLKDSKIWNEAFKCRPKEPICRAWGKESGDAKGFVMEKPTKNETWPLDVITPPIAKQRAWSRVMKKIAKEKIGIHMPTPNMKTWSYSPKLLISPGTPADEARRIRATVQKARNRAVEIIKAEGFAEPLGPTKPWRFRLKMNKTIPQIEAEQEEKKVKGMGDEYYVEDGQG</sequence>
<evidence type="ECO:0000256" key="6">
    <source>
        <dbReference type="ARBA" id="ARBA00023049"/>
    </source>
</evidence>
<dbReference type="PRINTS" id="PR00786">
    <property type="entry name" value="NEPRILYSIN"/>
</dbReference>
<dbReference type="InterPro" id="IPR000718">
    <property type="entry name" value="Peptidase_M13"/>
</dbReference>
<dbReference type="STRING" id="78410.A0A0P7BIF0"/>
<dbReference type="InterPro" id="IPR008753">
    <property type="entry name" value="Peptidase_M13_N"/>
</dbReference>
<dbReference type="PANTHER" id="PTHR11733">
    <property type="entry name" value="ZINC METALLOPROTEASE FAMILY M13 NEPRILYSIN-RELATED"/>
    <property type="match status" value="1"/>
</dbReference>
<dbReference type="Proteomes" id="UP000050424">
    <property type="component" value="Unassembled WGS sequence"/>
</dbReference>
<evidence type="ECO:0000256" key="1">
    <source>
        <dbReference type="ARBA" id="ARBA00001947"/>
    </source>
</evidence>
<protein>
    <recommendedName>
        <fullName evidence="12">Endothelin-converting enzyme 1</fullName>
    </recommendedName>
</protein>
<dbReference type="CDD" id="cd08662">
    <property type="entry name" value="M13"/>
    <property type="match status" value="1"/>
</dbReference>
<keyword evidence="11" id="KW-1185">Reference proteome</keyword>
<keyword evidence="3" id="KW-0479">Metal-binding</keyword>
<keyword evidence="2" id="KW-0645">Protease</keyword>
<evidence type="ECO:0000256" key="5">
    <source>
        <dbReference type="ARBA" id="ARBA00022833"/>
    </source>
</evidence>
<dbReference type="PROSITE" id="PS51257">
    <property type="entry name" value="PROKAR_LIPOPROTEIN"/>
    <property type="match status" value="1"/>
</dbReference>
<evidence type="ECO:0000259" key="8">
    <source>
        <dbReference type="Pfam" id="PF01431"/>
    </source>
</evidence>
<evidence type="ECO:0000256" key="4">
    <source>
        <dbReference type="ARBA" id="ARBA00022801"/>
    </source>
</evidence>
<comment type="caution">
    <text evidence="10">The sequence shown here is derived from an EMBL/GenBank/DDBJ whole genome shotgun (WGS) entry which is preliminary data.</text>
</comment>
<dbReference type="AlphaFoldDB" id="A0A0P7BIF0"/>
<dbReference type="InterPro" id="IPR018497">
    <property type="entry name" value="Peptidase_M13_C"/>
</dbReference>
<keyword evidence="4" id="KW-0378">Hydrolase</keyword>
<dbReference type="PROSITE" id="PS51885">
    <property type="entry name" value="NEPRILYSIN"/>
    <property type="match status" value="1"/>
</dbReference>
<dbReference type="GO" id="GO:0016485">
    <property type="term" value="P:protein processing"/>
    <property type="evidence" value="ECO:0007669"/>
    <property type="project" value="TreeGrafter"/>
</dbReference>
<dbReference type="PANTHER" id="PTHR11733:SF240">
    <property type="entry name" value="GH14155P-RELATED"/>
    <property type="match status" value="1"/>
</dbReference>
<dbReference type="GO" id="GO:0005886">
    <property type="term" value="C:plasma membrane"/>
    <property type="evidence" value="ECO:0007669"/>
    <property type="project" value="TreeGrafter"/>
</dbReference>
<evidence type="ECO:0000259" key="9">
    <source>
        <dbReference type="Pfam" id="PF05649"/>
    </source>
</evidence>
<dbReference type="Pfam" id="PF05649">
    <property type="entry name" value="Peptidase_M13_N"/>
    <property type="match status" value="1"/>
</dbReference>
<keyword evidence="6" id="KW-0482">Metalloprotease</keyword>
<dbReference type="InterPro" id="IPR042089">
    <property type="entry name" value="Peptidase_M13_dom_2"/>
</dbReference>
<dbReference type="SUPFAM" id="SSF55486">
    <property type="entry name" value="Metalloproteases ('zincins'), catalytic domain"/>
    <property type="match status" value="1"/>
</dbReference>
<feature type="chain" id="PRO_5006135851" description="Endothelin-converting enzyme 1" evidence="7">
    <location>
        <begin position="23"/>
        <end position="902"/>
    </location>
</feature>
<comment type="cofactor">
    <cofactor evidence="1">
        <name>Zn(2+)</name>
        <dbReference type="ChEBI" id="CHEBI:29105"/>
    </cofactor>
</comment>
<feature type="signal peptide" evidence="7">
    <location>
        <begin position="1"/>
        <end position="22"/>
    </location>
</feature>
<organism evidence="10 11">
    <name type="scientific">Neonectria ditissima</name>
    <dbReference type="NCBI Taxonomy" id="78410"/>
    <lineage>
        <taxon>Eukaryota</taxon>
        <taxon>Fungi</taxon>
        <taxon>Dikarya</taxon>
        <taxon>Ascomycota</taxon>
        <taxon>Pezizomycotina</taxon>
        <taxon>Sordariomycetes</taxon>
        <taxon>Hypocreomycetidae</taxon>
        <taxon>Hypocreales</taxon>
        <taxon>Nectriaceae</taxon>
        <taxon>Neonectria</taxon>
    </lineage>
</organism>
<name>A0A0P7BIF0_9HYPO</name>
<keyword evidence="7" id="KW-0732">Signal</keyword>
<dbReference type="Pfam" id="PF01431">
    <property type="entry name" value="Peptidase_M13"/>
    <property type="match status" value="1"/>
</dbReference>
<evidence type="ECO:0000313" key="10">
    <source>
        <dbReference type="EMBL" id="KPM44998.1"/>
    </source>
</evidence>
<dbReference type="EMBL" id="LKCW01000012">
    <property type="protein sequence ID" value="KPM44998.1"/>
    <property type="molecule type" value="Genomic_DNA"/>
</dbReference>
<dbReference type="Gene3D" id="3.40.390.10">
    <property type="entry name" value="Collagenase (Catalytic Domain)"/>
    <property type="match status" value="1"/>
</dbReference>
<evidence type="ECO:0000256" key="2">
    <source>
        <dbReference type="ARBA" id="ARBA00022670"/>
    </source>
</evidence>
<accession>A0A0P7BIF0</accession>